<evidence type="ECO:0000313" key="2">
    <source>
        <dbReference type="EMBL" id="QDX95069.1"/>
    </source>
</evidence>
<reference evidence="2 3" key="1">
    <citation type="submission" date="2018-11" db="EMBL/GenBank/DDBJ databases">
        <title>Phylogenetic determinants of toxin gene distribution in genomes of Brevibacillus laterosporus.</title>
        <authorList>
            <person name="Glare T.R."/>
            <person name="Durrant A."/>
            <person name="Berry C."/>
            <person name="Palma L."/>
            <person name="Ormskirk M."/>
            <person name="Cox M.O."/>
        </authorList>
    </citation>
    <scope>NUCLEOTIDE SEQUENCE [LARGE SCALE GENOMIC DNA]</scope>
    <source>
        <strain evidence="2 3">1821L</strain>
    </source>
</reference>
<sequence>MNDTKNQKLRWTAWISLSLLLLLGASFPHNTTVLYRLLQQIGIPTNIETFQVDGIFLILLFFFVLALFLKEYGVGKTILILWIAVPLATSLLIGGFQHFIATGVYALDYEKKRSSCNYKKTSDGLVKGSCQFYIKNYGGKEVYFSIDMPFSPFNTNKIQQELLREEYVIQPRSEEIFEMPFQIRPYQMIRTDEPEEIGGGSITSPEIMVQAEGYERRF</sequence>
<feature type="transmembrane region" description="Helical" evidence="1">
    <location>
        <begin position="81"/>
        <end position="107"/>
    </location>
</feature>
<keyword evidence="1" id="KW-0472">Membrane</keyword>
<feature type="transmembrane region" description="Helical" evidence="1">
    <location>
        <begin position="52"/>
        <end position="69"/>
    </location>
</feature>
<accession>A0A518VDN9</accession>
<evidence type="ECO:0000256" key="1">
    <source>
        <dbReference type="SAM" id="Phobius"/>
    </source>
</evidence>
<keyword evidence="1" id="KW-1133">Transmembrane helix</keyword>
<dbReference type="Proteomes" id="UP000319432">
    <property type="component" value="Chromosome"/>
</dbReference>
<keyword evidence="3" id="KW-1185">Reference proteome</keyword>
<organism evidence="2 3">
    <name type="scientific">Brevibacillus laterosporus</name>
    <name type="common">Bacillus laterosporus</name>
    <dbReference type="NCBI Taxonomy" id="1465"/>
    <lineage>
        <taxon>Bacteria</taxon>
        <taxon>Bacillati</taxon>
        <taxon>Bacillota</taxon>
        <taxon>Bacilli</taxon>
        <taxon>Bacillales</taxon>
        <taxon>Paenibacillaceae</taxon>
        <taxon>Brevibacillus</taxon>
    </lineage>
</organism>
<evidence type="ECO:0000313" key="3">
    <source>
        <dbReference type="Proteomes" id="UP000319432"/>
    </source>
</evidence>
<dbReference type="OrthoDB" id="2476187at2"/>
<dbReference type="AlphaFoldDB" id="A0A518VDN9"/>
<name>A0A518VDN9_BRELA</name>
<keyword evidence="1" id="KW-0812">Transmembrane</keyword>
<gene>
    <name evidence="2" type="ORF">EEL30_23915</name>
</gene>
<dbReference type="EMBL" id="CP033464">
    <property type="protein sequence ID" value="QDX95069.1"/>
    <property type="molecule type" value="Genomic_DNA"/>
</dbReference>
<proteinExistence type="predicted"/>
<protein>
    <submittedName>
        <fullName evidence="2">Uncharacterized protein</fullName>
    </submittedName>
</protein>